<reference evidence="2" key="1">
    <citation type="journal article" date="2019" name="Int. J. Syst. Evol. Microbiol.">
        <title>The Global Catalogue of Microorganisms (GCM) 10K type strain sequencing project: providing services to taxonomists for standard genome sequencing and annotation.</title>
        <authorList>
            <consortium name="The Broad Institute Genomics Platform"/>
            <consortium name="The Broad Institute Genome Sequencing Center for Infectious Disease"/>
            <person name="Wu L."/>
            <person name="Ma J."/>
        </authorList>
    </citation>
    <scope>NUCLEOTIDE SEQUENCE [LARGE SCALE GENOMIC DNA]</scope>
    <source>
        <strain evidence="2">CGMCC 4.7241</strain>
    </source>
</reference>
<evidence type="ECO:0000313" key="1">
    <source>
        <dbReference type="EMBL" id="MFC3762031.1"/>
    </source>
</evidence>
<sequence>MSAHEAAQRVAGEVRDQAWMCATARLAEDGIEPAATPEQAELVRRCVEIGIDAGMHALAHRYAARFMKGDAHGEQR</sequence>
<evidence type="ECO:0000313" key="2">
    <source>
        <dbReference type="Proteomes" id="UP001595699"/>
    </source>
</evidence>
<comment type="caution">
    <text evidence="1">The sequence shown here is derived from an EMBL/GenBank/DDBJ whole genome shotgun (WGS) entry which is preliminary data.</text>
</comment>
<keyword evidence="2" id="KW-1185">Reference proteome</keyword>
<accession>A0ABV7Y9P0</accession>
<gene>
    <name evidence="1" type="ORF">ACFOUW_14405</name>
</gene>
<dbReference type="RefSeq" id="WP_205120578.1">
    <property type="nucleotide sequence ID" value="NZ_JAFBCM010000001.1"/>
</dbReference>
<organism evidence="1 2">
    <name type="scientific">Tenggerimyces flavus</name>
    <dbReference type="NCBI Taxonomy" id="1708749"/>
    <lineage>
        <taxon>Bacteria</taxon>
        <taxon>Bacillati</taxon>
        <taxon>Actinomycetota</taxon>
        <taxon>Actinomycetes</taxon>
        <taxon>Propionibacteriales</taxon>
        <taxon>Nocardioidaceae</taxon>
        <taxon>Tenggerimyces</taxon>
    </lineage>
</organism>
<dbReference type="EMBL" id="JBHRZH010000012">
    <property type="protein sequence ID" value="MFC3762031.1"/>
    <property type="molecule type" value="Genomic_DNA"/>
</dbReference>
<proteinExistence type="predicted"/>
<protein>
    <submittedName>
        <fullName evidence="1">Uncharacterized protein</fullName>
    </submittedName>
</protein>
<name>A0ABV7Y9P0_9ACTN</name>
<dbReference type="Proteomes" id="UP001595699">
    <property type="component" value="Unassembled WGS sequence"/>
</dbReference>